<keyword evidence="2" id="KW-0067">ATP-binding</keyword>
<protein>
    <submittedName>
        <fullName evidence="4">Stage III sporulation protein AA</fullName>
    </submittedName>
</protein>
<feature type="domain" description="Stage III sporulation protein AA AAA+ ATPase" evidence="3">
    <location>
        <begin position="2"/>
        <end position="300"/>
    </location>
</feature>
<dbReference type="GO" id="GO:0005524">
    <property type="term" value="F:ATP binding"/>
    <property type="evidence" value="ECO:0007669"/>
    <property type="project" value="UniProtKB-KW"/>
</dbReference>
<proteinExistence type="predicted"/>
<evidence type="ECO:0000259" key="3">
    <source>
        <dbReference type="Pfam" id="PF19568"/>
    </source>
</evidence>
<dbReference type="RefSeq" id="WP_186867274.1">
    <property type="nucleotide sequence ID" value="NZ_JACOPH010000008.1"/>
</dbReference>
<evidence type="ECO:0000313" key="4">
    <source>
        <dbReference type="EMBL" id="MBC5714635.1"/>
    </source>
</evidence>
<sequence>MKQKQEIIHIMPVRLRMKLEQILREQEDLEEIRIRIGQPVELCCQNKEIWLKECITEEDLEEMLTFISKYSIYAYEEEIRQGYLTIEGGNRIGFAGQVRMKDGQVLRMTNIRFLNIRIANEKKGCAVDLLPWIYQGGEIVNTLLISPPGIGKTTYLRDCIRLISDGVAGRTAKKVCIIDERSEIAACHLGVPQNDVGKRTDVIDGCLKREGMRMALRSMSPDIIAVDELGGREDGRAVEEMILCGCKILGTMHGESIRQVIQTAGMEELYQKKLFERYIFLRKTKDGKRACEIYDKECDRLC</sequence>
<dbReference type="InterPro" id="IPR045735">
    <property type="entry name" value="Spore_III_AA_AAA+_ATPase"/>
</dbReference>
<accession>A0A923LPC2</accession>
<gene>
    <name evidence="4" type="primary">spoIIIAA</name>
    <name evidence="4" type="ORF">H8S17_10500</name>
</gene>
<evidence type="ECO:0000256" key="1">
    <source>
        <dbReference type="ARBA" id="ARBA00022741"/>
    </source>
</evidence>
<dbReference type="Pfam" id="PF19568">
    <property type="entry name" value="Spore_III_AA"/>
    <property type="match status" value="1"/>
</dbReference>
<keyword evidence="5" id="KW-1185">Reference proteome</keyword>
<dbReference type="Gene3D" id="3.40.50.300">
    <property type="entry name" value="P-loop containing nucleotide triphosphate hydrolases"/>
    <property type="match status" value="1"/>
</dbReference>
<dbReference type="Proteomes" id="UP000606720">
    <property type="component" value="Unassembled WGS sequence"/>
</dbReference>
<dbReference type="EMBL" id="JACOPH010000008">
    <property type="protein sequence ID" value="MBC5714635.1"/>
    <property type="molecule type" value="Genomic_DNA"/>
</dbReference>
<reference evidence="4" key="1">
    <citation type="submission" date="2020-08" db="EMBL/GenBank/DDBJ databases">
        <title>Genome public.</title>
        <authorList>
            <person name="Liu C."/>
            <person name="Sun Q."/>
        </authorList>
    </citation>
    <scope>NUCLEOTIDE SEQUENCE</scope>
    <source>
        <strain evidence="4">BX1005</strain>
    </source>
</reference>
<dbReference type="InterPro" id="IPR027417">
    <property type="entry name" value="P-loop_NTPase"/>
</dbReference>
<dbReference type="PANTHER" id="PTHR20953:SF3">
    <property type="entry name" value="P-LOOP CONTAINING NUCLEOSIDE TRIPHOSPHATE HYDROLASES SUPERFAMILY PROTEIN"/>
    <property type="match status" value="1"/>
</dbReference>
<evidence type="ECO:0000313" key="5">
    <source>
        <dbReference type="Proteomes" id="UP000606720"/>
    </source>
</evidence>
<evidence type="ECO:0000256" key="2">
    <source>
        <dbReference type="ARBA" id="ARBA00022840"/>
    </source>
</evidence>
<name>A0A923LPC2_9FIRM</name>
<dbReference type="InterPro" id="IPR014217">
    <property type="entry name" value="Spore_III_AA"/>
</dbReference>
<organism evidence="4 5">
    <name type="scientific">Roseburia zhanii</name>
    <dbReference type="NCBI Taxonomy" id="2763064"/>
    <lineage>
        <taxon>Bacteria</taxon>
        <taxon>Bacillati</taxon>
        <taxon>Bacillota</taxon>
        <taxon>Clostridia</taxon>
        <taxon>Lachnospirales</taxon>
        <taxon>Lachnospiraceae</taxon>
        <taxon>Roseburia</taxon>
    </lineage>
</organism>
<dbReference type="PANTHER" id="PTHR20953">
    <property type="entry name" value="KINASE-RELATED"/>
    <property type="match status" value="1"/>
</dbReference>
<comment type="caution">
    <text evidence="4">The sequence shown here is derived from an EMBL/GenBank/DDBJ whole genome shotgun (WGS) entry which is preliminary data.</text>
</comment>
<dbReference type="AlphaFoldDB" id="A0A923LPC2"/>
<dbReference type="NCBIfam" id="TIGR02858">
    <property type="entry name" value="spore_III_AA"/>
    <property type="match status" value="1"/>
</dbReference>
<dbReference type="SUPFAM" id="SSF52540">
    <property type="entry name" value="P-loop containing nucleoside triphosphate hydrolases"/>
    <property type="match status" value="1"/>
</dbReference>
<keyword evidence="1" id="KW-0547">Nucleotide-binding</keyword>